<sequence length="526" mass="56184">MRESIPLAVTAIAAAAFLTGCAGFSANNDSIREHRDVRENEASKAEDRLAAQRYAAGVRDLVEDAITPYTGSQQIAPQRWAQWPLALRPGAQLNLRFSDNVVDSNGNSNIPLSDFAQKINLATGIPVRVKPDALLDENGKSVTVMVPATYKGGVAPLFEQLAARYRVHTQFENGQLEFFRTTTRRFVIGAAAASVGGSMGIDSGGGEGGFSTTASMTSKFQEIDAPKSLIPGIKQWMSKGAPDPTYNPATGSLTVTDTPEALDRIGEYIDSEKRLMNRGVIFDVDVIRYSSKNVGTSGVNWQVAYQRAKALSETTVTYNAPTKALDLASGLLGATLMGGADGQNRFAGSAALIAALNESGQAIVVRHHVLETQNRVGIMYAANKTFDYVNEVSAASSLSGVASGQKTKTENVGRTLMLVPAITGDNDASVDISIRESVKNPFGTNTSGKGDSQTTVQLLDKDTEVARQRVGLHNGESRVLAAISGRTNEGTDQSLDKHLSAMFGGNVSGNRSEDQYYLVVTMRFKE</sequence>
<protein>
    <submittedName>
        <fullName evidence="1">Uncharacterized protein</fullName>
    </submittedName>
</protein>
<evidence type="ECO:0000313" key="2">
    <source>
        <dbReference type="Proteomes" id="UP001168096"/>
    </source>
</evidence>
<gene>
    <name evidence="1" type="ORF">QPK29_021405</name>
</gene>
<reference evidence="1" key="1">
    <citation type="submission" date="2024-11" db="EMBL/GenBank/DDBJ databases">
        <title>Description of Massilia orientalis sp. nov., isolated from rhizosphere soil of Ageratina adenophora.</title>
        <authorList>
            <person name="Wang Y."/>
        </authorList>
    </citation>
    <scope>NUCLEOTIDE SEQUENCE</scope>
    <source>
        <strain evidence="1">YIM B02787</strain>
    </source>
</reference>
<evidence type="ECO:0000313" key="1">
    <source>
        <dbReference type="EMBL" id="MFJ1470279.1"/>
    </source>
</evidence>
<dbReference type="EMBL" id="JASNRB020000013">
    <property type="protein sequence ID" value="MFJ1470279.1"/>
    <property type="molecule type" value="Genomic_DNA"/>
</dbReference>
<proteinExistence type="predicted"/>
<comment type="caution">
    <text evidence="1">The sequence shown here is derived from an EMBL/GenBank/DDBJ whole genome shotgun (WGS) entry which is preliminary data.</text>
</comment>
<keyword evidence="2" id="KW-1185">Reference proteome</keyword>
<name>A0ACC7MG58_9BURK</name>
<dbReference type="Proteomes" id="UP001168096">
    <property type="component" value="Unassembled WGS sequence"/>
</dbReference>
<organism evidence="1 2">
    <name type="scientific">Massilia orientalis</name>
    <dbReference type="NCBI Taxonomy" id="3050128"/>
    <lineage>
        <taxon>Bacteria</taxon>
        <taxon>Pseudomonadati</taxon>
        <taxon>Pseudomonadota</taxon>
        <taxon>Betaproteobacteria</taxon>
        <taxon>Burkholderiales</taxon>
        <taxon>Oxalobacteraceae</taxon>
        <taxon>Telluria group</taxon>
        <taxon>Massilia</taxon>
    </lineage>
</organism>
<accession>A0ACC7MG58</accession>